<protein>
    <submittedName>
        <fullName evidence="2">Uncharacterized protein</fullName>
    </submittedName>
</protein>
<keyword evidence="3" id="KW-1185">Reference proteome</keyword>
<keyword evidence="1" id="KW-0732">Signal</keyword>
<gene>
    <name evidence="2" type="ORF">BTO13_04450</name>
</gene>
<dbReference type="AlphaFoldDB" id="A0A2S7WAA5"/>
<dbReference type="Proteomes" id="UP000237608">
    <property type="component" value="Unassembled WGS sequence"/>
</dbReference>
<organism evidence="2 3">
    <name type="scientific">Polaribacter gangjinensis</name>
    <dbReference type="NCBI Taxonomy" id="574710"/>
    <lineage>
        <taxon>Bacteria</taxon>
        <taxon>Pseudomonadati</taxon>
        <taxon>Bacteroidota</taxon>
        <taxon>Flavobacteriia</taxon>
        <taxon>Flavobacteriales</taxon>
        <taxon>Flavobacteriaceae</taxon>
    </lineage>
</organism>
<dbReference type="EMBL" id="MSCL01000001">
    <property type="protein sequence ID" value="PQJ74555.1"/>
    <property type="molecule type" value="Genomic_DNA"/>
</dbReference>
<evidence type="ECO:0000313" key="3">
    <source>
        <dbReference type="Proteomes" id="UP000237608"/>
    </source>
</evidence>
<evidence type="ECO:0000256" key="1">
    <source>
        <dbReference type="SAM" id="SignalP"/>
    </source>
</evidence>
<feature type="chain" id="PRO_5015720735" evidence="1">
    <location>
        <begin position="23"/>
        <end position="281"/>
    </location>
</feature>
<evidence type="ECO:0000313" key="2">
    <source>
        <dbReference type="EMBL" id="PQJ74555.1"/>
    </source>
</evidence>
<proteinExistence type="predicted"/>
<dbReference type="RefSeq" id="WP_105045704.1">
    <property type="nucleotide sequence ID" value="NZ_CP150662.1"/>
</dbReference>
<reference evidence="2 3" key="1">
    <citation type="submission" date="2016-12" db="EMBL/GenBank/DDBJ databases">
        <title>Trade-off between light-utilization and light-protection in marine flavobacteria.</title>
        <authorList>
            <person name="Kumagai Y."/>
            <person name="Yoshizawa S."/>
            <person name="Kogure K."/>
            <person name="Iwasaki W."/>
        </authorList>
    </citation>
    <scope>NUCLEOTIDE SEQUENCE [LARGE SCALE GENOMIC DNA]</scope>
    <source>
        <strain evidence="2 3">KCTC 22729</strain>
    </source>
</reference>
<sequence>MKNLLFISITYFFAGSILLAQNANLTAINLKEVNLGKEFINDNSLENFSGEFKILDGQLVFMPDDCSMRNSGMLLKDIDGGDFKSKKWIKQVQKSENKIVDQVLIVGVKAPDAPVIFVKKATIPLKSAKTWSSGSASLYLTSAQELYQNTIKLREDFDIFSVSIDEVEDPTLGKITEYTLFDSKCNKLSPDEIKKMSDKELDGLNNALKIGGDLLLKQAALTGLAALSTKEIASAGMLDKALMGKDAMTAGIFQAAIIAQLPKIVKNLEESKKYIEQLKGE</sequence>
<name>A0A2S7WAA5_9FLAO</name>
<feature type="signal peptide" evidence="1">
    <location>
        <begin position="1"/>
        <end position="22"/>
    </location>
</feature>
<comment type="caution">
    <text evidence="2">The sequence shown here is derived from an EMBL/GenBank/DDBJ whole genome shotgun (WGS) entry which is preliminary data.</text>
</comment>
<dbReference type="OrthoDB" id="9959926at2"/>
<accession>A0A2S7WAA5</accession>